<keyword evidence="4" id="KW-1185">Reference proteome</keyword>
<dbReference type="EMBL" id="VTPY01000006">
    <property type="protein sequence ID" value="KAA0010759.1"/>
    <property type="molecule type" value="Genomic_DNA"/>
</dbReference>
<evidence type="ECO:0000313" key="4">
    <source>
        <dbReference type="Proteomes" id="UP000486760"/>
    </source>
</evidence>
<name>A0A7V7FXV3_9GAMM</name>
<keyword evidence="1" id="KW-0175">Coiled coil</keyword>
<dbReference type="AlphaFoldDB" id="A0A7V7FXV3"/>
<reference evidence="3 4" key="1">
    <citation type="submission" date="2019-08" db="EMBL/GenBank/DDBJ databases">
        <title>Bioinformatics analysis of the strain L3 and L5.</title>
        <authorList>
            <person name="Li X."/>
        </authorList>
    </citation>
    <scope>NUCLEOTIDE SEQUENCE [LARGE SCALE GENOMIC DNA]</scope>
    <source>
        <strain evidence="3 4">L5</strain>
    </source>
</reference>
<feature type="region of interest" description="Disordered" evidence="2">
    <location>
        <begin position="1"/>
        <end position="22"/>
    </location>
</feature>
<dbReference type="Proteomes" id="UP000486760">
    <property type="component" value="Unassembled WGS sequence"/>
</dbReference>
<evidence type="ECO:0000313" key="3">
    <source>
        <dbReference type="EMBL" id="KAA0010759.1"/>
    </source>
</evidence>
<proteinExistence type="predicted"/>
<accession>A0A7V7FXV3</accession>
<gene>
    <name evidence="3" type="ORF">F0A17_16205</name>
</gene>
<protein>
    <submittedName>
        <fullName evidence="3">Uncharacterized protein</fullName>
    </submittedName>
</protein>
<evidence type="ECO:0000256" key="2">
    <source>
        <dbReference type="SAM" id="MobiDB-lite"/>
    </source>
</evidence>
<dbReference type="RefSeq" id="WP_149329396.1">
    <property type="nucleotide sequence ID" value="NZ_VTPY01000006.1"/>
</dbReference>
<sequence length="323" mass="36215">MSPHTTMTETITHNAGDNAAMPQTNTTLETAHHAPTADTLPSRREMRYFQTPASIGAVTPEQARQRLCVARCDYLNQRERLEAATQELDRLRKTLKAFDEQVKNAGQAWRQGFLSSFGKQSKDVRDQKKQELQWRLEADQHREMIAMLEPQVEWLRIKTLEARLSFDQARECLLEVCNHAELMDSVDAIACSDGAAALYAALQPLFKRIATDTCNDAVFMSQFGVDVSSKPGEGILAYISNLQGQDVRCEIERRQYAAVGELLLSRRPRDIKASVPEGSEDIPTLPCEASRGDYPSLLGVSRRLKELEAQMAYVPDQENTNGA</sequence>
<organism evidence="3 4">
    <name type="scientific">Billgrantia pellis</name>
    <dbReference type="NCBI Taxonomy" id="2606936"/>
    <lineage>
        <taxon>Bacteria</taxon>
        <taxon>Pseudomonadati</taxon>
        <taxon>Pseudomonadota</taxon>
        <taxon>Gammaproteobacteria</taxon>
        <taxon>Oceanospirillales</taxon>
        <taxon>Halomonadaceae</taxon>
        <taxon>Billgrantia</taxon>
    </lineage>
</organism>
<comment type="caution">
    <text evidence="3">The sequence shown here is derived from an EMBL/GenBank/DDBJ whole genome shotgun (WGS) entry which is preliminary data.</text>
</comment>
<feature type="coiled-coil region" evidence="1">
    <location>
        <begin position="74"/>
        <end position="108"/>
    </location>
</feature>
<evidence type="ECO:0000256" key="1">
    <source>
        <dbReference type="SAM" id="Coils"/>
    </source>
</evidence>